<name>A0A9Q9J2R5_9XANT</name>
<dbReference type="InterPro" id="IPR035897">
    <property type="entry name" value="Toll_tir_struct_dom_sf"/>
</dbReference>
<proteinExistence type="predicted"/>
<evidence type="ECO:0000313" key="2">
    <source>
        <dbReference type="Proteomes" id="UP001058381"/>
    </source>
</evidence>
<dbReference type="GeneID" id="75154027"/>
<accession>A0A9Q9J2R5</accession>
<reference evidence="1" key="1">
    <citation type="submission" date="2022-04" db="EMBL/GenBank/DDBJ databases">
        <title>Xanthomonas prunicola pv. tritici, a pathogen causing a previously unreported foliar disease of wheat.</title>
        <authorList>
            <person name="Clavijo F."/>
            <person name="Curland R.D."/>
            <person name="Dill-Macky R."/>
            <person name="Pereyra S."/>
            <person name="Roman-Reyna V."/>
            <person name="Siri M.I."/>
        </authorList>
    </citation>
    <scope>NUCLEOTIDE SEQUENCE</scope>
    <source>
        <strain evidence="1">CIX249</strain>
    </source>
</reference>
<sequence>MSCRILTSFAMANHGSTFMHWLRSELMKSLGLYDIDAVYVDSIVSRSIDGRATVAPDTRAHMRSPTGAMPIGAMREDWNALYQAAMRQAQLMLFCYTDEFRDSQWCRQEWDQFIGQKAGRPAERPLRGLILEFTTDACTLPGSCGDGVTRIPVAKTDGGRCGLAWDKGDYILSSTDYARVLAQIQHLIH</sequence>
<evidence type="ECO:0000313" key="1">
    <source>
        <dbReference type="EMBL" id="UXA65438.1"/>
    </source>
</evidence>
<organism evidence="1 2">
    <name type="scientific">Xanthomonas prunicola</name>
    <dbReference type="NCBI Taxonomy" id="2053930"/>
    <lineage>
        <taxon>Bacteria</taxon>
        <taxon>Pseudomonadati</taxon>
        <taxon>Pseudomonadota</taxon>
        <taxon>Gammaproteobacteria</taxon>
        <taxon>Lysobacterales</taxon>
        <taxon>Lysobacteraceae</taxon>
        <taxon>Xanthomonas</taxon>
    </lineage>
</organism>
<protein>
    <submittedName>
        <fullName evidence="1">Toll/interleukin-1 receptor domain-containing protein</fullName>
    </submittedName>
</protein>
<dbReference type="Proteomes" id="UP001058381">
    <property type="component" value="Chromosome"/>
</dbReference>
<dbReference type="EMBL" id="CP096142">
    <property type="protein sequence ID" value="UXA65438.1"/>
    <property type="molecule type" value="Genomic_DNA"/>
</dbReference>
<dbReference type="RefSeq" id="WP_260807620.1">
    <property type="nucleotide sequence ID" value="NZ_CP096138.1"/>
</dbReference>
<dbReference type="Gene3D" id="3.40.50.10140">
    <property type="entry name" value="Toll/interleukin-1 receptor homology (TIR) domain"/>
    <property type="match status" value="1"/>
</dbReference>
<keyword evidence="1" id="KW-0675">Receptor</keyword>
<gene>
    <name evidence="1" type="ORF">M0D43_21695</name>
</gene>
<dbReference type="AlphaFoldDB" id="A0A9Q9J2R5"/>